<dbReference type="GO" id="GO:0000428">
    <property type="term" value="C:DNA-directed RNA polymerase complex"/>
    <property type="evidence" value="ECO:0007669"/>
    <property type="project" value="UniProtKB-KW"/>
</dbReference>
<dbReference type="InterPro" id="IPR002694">
    <property type="entry name" value="Znf_CHC2"/>
</dbReference>
<dbReference type="GO" id="GO:0003678">
    <property type="term" value="F:DNA helicase activity"/>
    <property type="evidence" value="ECO:0007669"/>
    <property type="project" value="InterPro"/>
</dbReference>
<name>A0A099WAN5_9LIST</name>
<dbReference type="PANTHER" id="PTHR30313">
    <property type="entry name" value="DNA PRIMASE"/>
    <property type="match status" value="1"/>
</dbReference>
<dbReference type="Gene3D" id="3.40.1360.10">
    <property type="match status" value="1"/>
</dbReference>
<dbReference type="SMART" id="SM00493">
    <property type="entry name" value="TOPRIM"/>
    <property type="match status" value="1"/>
</dbReference>
<evidence type="ECO:0000256" key="5">
    <source>
        <dbReference type="ARBA" id="ARBA00022705"/>
    </source>
</evidence>
<dbReference type="Pfam" id="PF01807">
    <property type="entry name" value="Zn_ribbon_DnaG"/>
    <property type="match status" value="1"/>
</dbReference>
<evidence type="ECO:0000256" key="1">
    <source>
        <dbReference type="ARBA" id="ARBA00022478"/>
    </source>
</evidence>
<keyword evidence="5 12" id="KW-0235">DNA replication</keyword>
<comment type="similarity">
    <text evidence="12 13">Belongs to the DnaG primase family.</text>
</comment>
<evidence type="ECO:0000256" key="8">
    <source>
        <dbReference type="ARBA" id="ARBA00022833"/>
    </source>
</evidence>
<comment type="function">
    <text evidence="12 13">RNA polymerase that catalyzes the synthesis of short RNA molecules used as primers for DNA polymerase during DNA replication.</text>
</comment>
<dbReference type="eggNOG" id="COG0358">
    <property type="taxonomic scope" value="Bacteria"/>
</dbReference>
<dbReference type="EMBL" id="JNFA01000019">
    <property type="protein sequence ID" value="KGL41483.1"/>
    <property type="molecule type" value="Genomic_DNA"/>
</dbReference>
<feature type="zinc finger region" description="CHC2-type" evidence="12 14">
    <location>
        <begin position="39"/>
        <end position="63"/>
    </location>
</feature>
<reference evidence="17 19" key="2">
    <citation type="submission" date="2020-03" db="EMBL/GenBank/DDBJ databases">
        <title>Soil Listeria distribution.</title>
        <authorList>
            <person name="Liao J."/>
            <person name="Wiedmann M."/>
        </authorList>
    </citation>
    <scope>NUCLEOTIDE SEQUENCE [LARGE SCALE GENOMIC DNA]</scope>
    <source>
        <strain evidence="17 19">FSL L7-0435</strain>
    </source>
</reference>
<keyword evidence="6 12" id="KW-0479">Metal-binding</keyword>
<dbReference type="CDD" id="cd03364">
    <property type="entry name" value="TOPRIM_DnaG_primases"/>
    <property type="match status" value="1"/>
</dbReference>
<dbReference type="InterPro" id="IPR037068">
    <property type="entry name" value="DNA_primase_core_N_sf"/>
</dbReference>
<dbReference type="SMART" id="SM00400">
    <property type="entry name" value="ZnF_CHCC"/>
    <property type="match status" value="1"/>
</dbReference>
<comment type="cofactor">
    <cofactor evidence="12 13 14">
        <name>Zn(2+)</name>
        <dbReference type="ChEBI" id="CHEBI:29105"/>
    </cofactor>
    <text evidence="12 13 14">Binds 1 zinc ion per monomer.</text>
</comment>
<dbReference type="GO" id="GO:0005737">
    <property type="term" value="C:cytoplasm"/>
    <property type="evidence" value="ECO:0007669"/>
    <property type="project" value="TreeGrafter"/>
</dbReference>
<evidence type="ECO:0000256" key="14">
    <source>
        <dbReference type="PIRSR" id="PIRSR002811-1"/>
    </source>
</evidence>
<evidence type="ECO:0000256" key="7">
    <source>
        <dbReference type="ARBA" id="ARBA00022771"/>
    </source>
</evidence>
<organism evidence="16 18">
    <name type="scientific">Listeria booriae</name>
    <dbReference type="NCBI Taxonomy" id="1552123"/>
    <lineage>
        <taxon>Bacteria</taxon>
        <taxon>Bacillati</taxon>
        <taxon>Bacillota</taxon>
        <taxon>Bacilli</taxon>
        <taxon>Bacillales</taxon>
        <taxon>Listeriaceae</taxon>
        <taxon>Listeria</taxon>
    </lineage>
</organism>
<evidence type="ECO:0000256" key="6">
    <source>
        <dbReference type="ARBA" id="ARBA00022723"/>
    </source>
</evidence>
<evidence type="ECO:0000313" key="19">
    <source>
        <dbReference type="Proteomes" id="UP000546806"/>
    </source>
</evidence>
<dbReference type="RefSeq" id="WP_036085280.1">
    <property type="nucleotide sequence ID" value="NZ_CBCSHQ010000014.1"/>
</dbReference>
<proteinExistence type="inferred from homology"/>
<dbReference type="OrthoDB" id="9803773at2"/>
<keyword evidence="9" id="KW-0460">Magnesium</keyword>
<dbReference type="GeneID" id="58717026"/>
<dbReference type="PIRSF" id="PIRSF002811">
    <property type="entry name" value="DnaG"/>
    <property type="match status" value="1"/>
</dbReference>
<dbReference type="FunFam" id="3.90.580.10:FF:000001">
    <property type="entry name" value="DNA primase"/>
    <property type="match status" value="1"/>
</dbReference>
<keyword evidence="7 12" id="KW-0863">Zinc-finger</keyword>
<dbReference type="InterPro" id="IPR016136">
    <property type="entry name" value="DNA_helicase_N/primase_C"/>
</dbReference>
<keyword evidence="11 12" id="KW-0804">Transcription</keyword>
<keyword evidence="1 12" id="KW-0240">DNA-directed RNA polymerase</keyword>
<dbReference type="InterPro" id="IPR007693">
    <property type="entry name" value="DNA_helicase_DnaB-like_N"/>
</dbReference>
<gene>
    <name evidence="12" type="primary">dnaG</name>
    <name evidence="16" type="ORF">EP57_06485</name>
    <name evidence="17" type="ORF">HCA78_12955</name>
</gene>
<dbReference type="FunFam" id="3.90.980.10:FF:000001">
    <property type="entry name" value="DNA primase"/>
    <property type="match status" value="1"/>
</dbReference>
<evidence type="ECO:0000256" key="9">
    <source>
        <dbReference type="ARBA" id="ARBA00022842"/>
    </source>
</evidence>
<accession>A0A099WAN5</accession>
<dbReference type="Gene3D" id="1.10.860.10">
    <property type="entry name" value="DNAb Helicase, Chain A"/>
    <property type="match status" value="1"/>
</dbReference>
<dbReference type="InterPro" id="IPR006295">
    <property type="entry name" value="DNA_primase_DnaG"/>
</dbReference>
<dbReference type="GO" id="GO:1990077">
    <property type="term" value="C:primosome complex"/>
    <property type="evidence" value="ECO:0007669"/>
    <property type="project" value="UniProtKB-KW"/>
</dbReference>
<dbReference type="HAMAP" id="MF_00974">
    <property type="entry name" value="DNA_primase_DnaG"/>
    <property type="match status" value="1"/>
</dbReference>
<dbReference type="SUPFAM" id="SSF57783">
    <property type="entry name" value="Zinc beta-ribbon"/>
    <property type="match status" value="1"/>
</dbReference>
<protein>
    <recommendedName>
        <fullName evidence="12 13">DNA primase</fullName>
        <ecNumber evidence="12">2.7.7.101</ecNumber>
    </recommendedName>
</protein>
<keyword evidence="10 12" id="KW-0238">DNA-binding</keyword>
<dbReference type="NCBIfam" id="TIGR01391">
    <property type="entry name" value="dnaG"/>
    <property type="match status" value="1"/>
</dbReference>
<evidence type="ECO:0000256" key="3">
    <source>
        <dbReference type="ARBA" id="ARBA00022679"/>
    </source>
</evidence>
<dbReference type="InterPro" id="IPR030846">
    <property type="entry name" value="DnaG_bac"/>
</dbReference>
<dbReference type="EC" id="2.7.7.101" evidence="12"/>
<dbReference type="GO" id="GO:0008270">
    <property type="term" value="F:zinc ion binding"/>
    <property type="evidence" value="ECO:0007669"/>
    <property type="project" value="UniProtKB-UniRule"/>
</dbReference>
<evidence type="ECO:0000256" key="2">
    <source>
        <dbReference type="ARBA" id="ARBA00022515"/>
    </source>
</evidence>
<keyword evidence="2 12" id="KW-0639">Primosome</keyword>
<sequence length="626" mass="70854">MQRIPEEKIDEIRSQVDIVDVVGNYVQLKKQGRNYTGLCPFHGEKTPSFSVSPEKQIFHCFGCGKGGNVFSFLMQIDGLSFVESVKKVADLAHIPLDVAISQGDSSPGNKPDSQESKMIEIHQLASKLYHYLLMETEEGQEALQYLLDRGMSEQELDHFEIGFAPAHASTVTTFLKKREVDLALAVESGLLTERDDGEVVDRFRNRIMFPIKNDRGQLVGFSGRLFNQEDGPKYLNSPETPIFNKRNILYHFSDARQEIRKKEEILLLEGYMDVISSVSATFSNGVASMGTSLTEEHVQMIRRVTNRAIICYDGDRAGIEASFKAGTMLAEQHRLEVFVLQLPNGKDPDDFIRSEGAEKFAEIYTHQRLTWTAFKLQFFKRNRNLQNETDKIAYLGEALAEIGKLDQAVERELYLKQLGSEFDLSMEALKQQLQQTVVVKPKPHDYGGPPPESYGEYPSYEGDGGPVYEQFSFAQPSGVPSAGLTSEKRLLKYMLEDRDAFIQIRNLLEEHQTDFYHDNYKALYTHLIGFYASGNDANPLALMDQLKDDMARNLVSELEMMTVNTDVSIEEYQDYVQSLTKSSIERDIKEKEQALLTATQQGDIPAALELARTITTMRATMKNTPN</sequence>
<evidence type="ECO:0000313" key="17">
    <source>
        <dbReference type="EMBL" id="MBC2004686.1"/>
    </source>
</evidence>
<dbReference type="InterPro" id="IPR036977">
    <property type="entry name" value="DNA_primase_Znf_CHC2"/>
</dbReference>
<dbReference type="STRING" id="1552123.EP57_06485"/>
<dbReference type="PANTHER" id="PTHR30313:SF2">
    <property type="entry name" value="DNA PRIMASE"/>
    <property type="match status" value="1"/>
</dbReference>
<dbReference type="Pfam" id="PF13155">
    <property type="entry name" value="Toprim_2"/>
    <property type="match status" value="1"/>
</dbReference>
<dbReference type="Pfam" id="PF00772">
    <property type="entry name" value="DnaB"/>
    <property type="match status" value="1"/>
</dbReference>
<evidence type="ECO:0000256" key="12">
    <source>
        <dbReference type="HAMAP-Rule" id="MF_00974"/>
    </source>
</evidence>
<comment type="subunit">
    <text evidence="12">Monomer. Interacts with DnaB.</text>
</comment>
<comment type="caution">
    <text evidence="16">The sequence shown here is derived from an EMBL/GenBank/DDBJ whole genome shotgun (WGS) entry which is preliminary data.</text>
</comment>
<dbReference type="Gene3D" id="3.90.980.10">
    <property type="entry name" value="DNA primase, catalytic core, N-terminal domain"/>
    <property type="match status" value="1"/>
</dbReference>
<keyword evidence="3 12" id="KW-0808">Transferase</keyword>
<evidence type="ECO:0000256" key="10">
    <source>
        <dbReference type="ARBA" id="ARBA00023125"/>
    </source>
</evidence>
<evidence type="ECO:0000313" key="18">
    <source>
        <dbReference type="Proteomes" id="UP000029844"/>
    </source>
</evidence>
<dbReference type="PROSITE" id="PS50880">
    <property type="entry name" value="TOPRIM"/>
    <property type="match status" value="1"/>
</dbReference>
<comment type="catalytic activity">
    <reaction evidence="12">
        <text>ssDNA + n NTP = ssDNA/pppN(pN)n-1 hybrid + (n-1) diphosphate.</text>
        <dbReference type="EC" id="2.7.7.101"/>
    </reaction>
</comment>
<dbReference type="GO" id="GO:0005524">
    <property type="term" value="F:ATP binding"/>
    <property type="evidence" value="ECO:0007669"/>
    <property type="project" value="InterPro"/>
</dbReference>
<reference evidence="16 18" key="1">
    <citation type="submission" date="2014-05" db="EMBL/GenBank/DDBJ databases">
        <title>Novel Listeriaceae from food processing environments.</title>
        <authorList>
            <person name="den Bakker H.C."/>
        </authorList>
    </citation>
    <scope>NUCLEOTIDE SEQUENCE [LARGE SCALE GENOMIC DNA]</scope>
    <source>
        <strain evidence="16 18">FSL A5-0281</strain>
    </source>
</reference>
<dbReference type="InterPro" id="IPR013264">
    <property type="entry name" value="DNAG_N"/>
</dbReference>
<dbReference type="Pfam" id="PF10410">
    <property type="entry name" value="DnaB_bind"/>
    <property type="match status" value="1"/>
</dbReference>
<dbReference type="SUPFAM" id="SSF56731">
    <property type="entry name" value="DNA primase core"/>
    <property type="match status" value="1"/>
</dbReference>
<dbReference type="InterPro" id="IPR036185">
    <property type="entry name" value="DNA_heli_DnaB-like_N_sf"/>
</dbReference>
<evidence type="ECO:0000256" key="11">
    <source>
        <dbReference type="ARBA" id="ARBA00023163"/>
    </source>
</evidence>
<keyword evidence="4 12" id="KW-0548">Nucleotidyltransferase</keyword>
<evidence type="ECO:0000256" key="4">
    <source>
        <dbReference type="ARBA" id="ARBA00022695"/>
    </source>
</evidence>
<dbReference type="InterPro" id="IPR019475">
    <property type="entry name" value="DNA_primase_DnaB-bd"/>
</dbReference>
<dbReference type="Gene3D" id="3.90.580.10">
    <property type="entry name" value="Zinc finger, CHC2-type domain"/>
    <property type="match status" value="1"/>
</dbReference>
<dbReference type="Pfam" id="PF08275">
    <property type="entry name" value="DNAG_N"/>
    <property type="match status" value="1"/>
</dbReference>
<dbReference type="InterPro" id="IPR006171">
    <property type="entry name" value="TOPRIM_dom"/>
</dbReference>
<dbReference type="Proteomes" id="UP000546806">
    <property type="component" value="Unassembled WGS sequence"/>
</dbReference>
<dbReference type="GO" id="GO:0006269">
    <property type="term" value="P:DNA replication, synthesis of primer"/>
    <property type="evidence" value="ECO:0007669"/>
    <property type="project" value="UniProtKB-UniRule"/>
</dbReference>
<feature type="domain" description="Toprim" evidence="15">
    <location>
        <begin position="263"/>
        <end position="343"/>
    </location>
</feature>
<dbReference type="InterPro" id="IPR050219">
    <property type="entry name" value="DnaG_primase"/>
</dbReference>
<evidence type="ECO:0000313" key="16">
    <source>
        <dbReference type="EMBL" id="KGL41483.1"/>
    </source>
</evidence>
<evidence type="ECO:0000256" key="13">
    <source>
        <dbReference type="PIRNR" id="PIRNR002811"/>
    </source>
</evidence>
<dbReference type="EMBL" id="JAARWW010000006">
    <property type="protein sequence ID" value="MBC2004686.1"/>
    <property type="molecule type" value="Genomic_DNA"/>
</dbReference>
<dbReference type="InterPro" id="IPR034151">
    <property type="entry name" value="TOPRIM_DnaG_bac"/>
</dbReference>
<dbReference type="Proteomes" id="UP000029844">
    <property type="component" value="Unassembled WGS sequence"/>
</dbReference>
<keyword evidence="8 12" id="KW-0862">Zinc</keyword>
<keyword evidence="18" id="KW-1185">Reference proteome</keyword>
<evidence type="ECO:0000259" key="15">
    <source>
        <dbReference type="PROSITE" id="PS50880"/>
    </source>
</evidence>
<comment type="domain">
    <text evidence="12">Contains an N-terminal zinc-binding domain, a central core domain that contains the primase activity, and a C-terminal DnaB-binding domain.</text>
</comment>
<dbReference type="GO" id="GO:0003677">
    <property type="term" value="F:DNA binding"/>
    <property type="evidence" value="ECO:0007669"/>
    <property type="project" value="UniProtKB-KW"/>
</dbReference>
<dbReference type="AlphaFoldDB" id="A0A099WAN5"/>
<dbReference type="SUPFAM" id="SSF48024">
    <property type="entry name" value="N-terminal domain of DnaB helicase"/>
    <property type="match status" value="1"/>
</dbReference>
<dbReference type="GO" id="GO:0003899">
    <property type="term" value="F:DNA-directed RNA polymerase activity"/>
    <property type="evidence" value="ECO:0007669"/>
    <property type="project" value="UniProtKB-UniRule"/>
</dbReference>